<dbReference type="Pfam" id="PF04079">
    <property type="entry name" value="SMC_ScpB"/>
    <property type="match status" value="1"/>
</dbReference>
<evidence type="ECO:0000313" key="6">
    <source>
        <dbReference type="EMBL" id="BDZ47511.1"/>
    </source>
</evidence>
<dbReference type="InterPro" id="IPR036390">
    <property type="entry name" value="WH_DNA-bd_sf"/>
</dbReference>
<dbReference type="Gene3D" id="1.10.10.10">
    <property type="entry name" value="Winged helix-like DNA-binding domain superfamily/Winged helix DNA-binding domain"/>
    <property type="match status" value="2"/>
</dbReference>
<sequence>MTTDADLDREPVALLLGLGRNAPVSAAAPAARRTEHGELDRALEAILMVSDEPQPLVALASALERPVAVIRQAVERLVADYDGTGGGVRRGFELREVGGGWRIYVRAAYDDIVRDFVLTQSPSRLSQAALETLAVIAYKQPITRSAIAAIRAVNVDSVVRTLVGRGLIAEVSTDPETGAIAYGTTELLLSFLGVNSLDELPPLSPCSPGSRRSPMSADPVAAEGSGCRRSSPRRASPPGGCPRTSSAPAASRSTAPSSPSSAPASTRRSTRSRSTASPCSSTPPSATSCSTSRWAS</sequence>
<evidence type="ECO:0000256" key="3">
    <source>
        <dbReference type="ARBA" id="ARBA00022829"/>
    </source>
</evidence>
<accession>A0ABN6XRL1</accession>
<evidence type="ECO:0000256" key="1">
    <source>
        <dbReference type="ARBA" id="ARBA00022490"/>
    </source>
</evidence>
<dbReference type="NCBIfam" id="TIGR00281">
    <property type="entry name" value="SMC-Scp complex subunit ScpB"/>
    <property type="match status" value="1"/>
</dbReference>
<evidence type="ECO:0008006" key="8">
    <source>
        <dbReference type="Google" id="ProtNLM"/>
    </source>
</evidence>
<keyword evidence="1" id="KW-0963">Cytoplasm</keyword>
<name>A0ABN6XRL1_9MICO</name>
<dbReference type="PANTHER" id="PTHR34298">
    <property type="entry name" value="SEGREGATION AND CONDENSATION PROTEIN B"/>
    <property type="match status" value="1"/>
</dbReference>
<evidence type="ECO:0000256" key="4">
    <source>
        <dbReference type="ARBA" id="ARBA00023306"/>
    </source>
</evidence>
<dbReference type="InterPro" id="IPR005234">
    <property type="entry name" value="ScpB_csome_segregation"/>
</dbReference>
<feature type="compositionally biased region" description="Low complexity" evidence="5">
    <location>
        <begin position="224"/>
        <end position="296"/>
    </location>
</feature>
<keyword evidence="4" id="KW-0131">Cell cycle</keyword>
<reference evidence="7" key="1">
    <citation type="journal article" date="2019" name="Int. J. Syst. Evol. Microbiol.">
        <title>The Global Catalogue of Microorganisms (GCM) 10K type strain sequencing project: providing services to taxonomists for standard genome sequencing and annotation.</title>
        <authorList>
            <consortium name="The Broad Institute Genomics Platform"/>
            <consortium name="The Broad Institute Genome Sequencing Center for Infectious Disease"/>
            <person name="Wu L."/>
            <person name="Ma J."/>
        </authorList>
    </citation>
    <scope>NUCLEOTIDE SEQUENCE [LARGE SCALE GENOMIC DNA]</scope>
    <source>
        <strain evidence="7">NBRC 108725</strain>
    </source>
</reference>
<dbReference type="InterPro" id="IPR036388">
    <property type="entry name" value="WH-like_DNA-bd_sf"/>
</dbReference>
<dbReference type="EMBL" id="AP027731">
    <property type="protein sequence ID" value="BDZ47511.1"/>
    <property type="molecule type" value="Genomic_DNA"/>
</dbReference>
<evidence type="ECO:0000256" key="2">
    <source>
        <dbReference type="ARBA" id="ARBA00022618"/>
    </source>
</evidence>
<evidence type="ECO:0000256" key="5">
    <source>
        <dbReference type="SAM" id="MobiDB-lite"/>
    </source>
</evidence>
<dbReference type="Proteomes" id="UP001321498">
    <property type="component" value="Chromosome"/>
</dbReference>
<gene>
    <name evidence="6" type="ORF">GCM10025866_34200</name>
</gene>
<protein>
    <recommendedName>
        <fullName evidence="8">Segregation and condensation protein B</fullName>
    </recommendedName>
</protein>
<keyword evidence="3" id="KW-0159">Chromosome partition</keyword>
<proteinExistence type="predicted"/>
<dbReference type="PANTHER" id="PTHR34298:SF2">
    <property type="entry name" value="SEGREGATION AND CONDENSATION PROTEIN B"/>
    <property type="match status" value="1"/>
</dbReference>
<organism evidence="6 7">
    <name type="scientific">Naasia aerilata</name>
    <dbReference type="NCBI Taxonomy" id="1162966"/>
    <lineage>
        <taxon>Bacteria</taxon>
        <taxon>Bacillati</taxon>
        <taxon>Actinomycetota</taxon>
        <taxon>Actinomycetes</taxon>
        <taxon>Micrococcales</taxon>
        <taxon>Microbacteriaceae</taxon>
        <taxon>Naasia</taxon>
    </lineage>
</organism>
<evidence type="ECO:0000313" key="7">
    <source>
        <dbReference type="Proteomes" id="UP001321498"/>
    </source>
</evidence>
<keyword evidence="7" id="KW-1185">Reference proteome</keyword>
<dbReference type="SUPFAM" id="SSF46785">
    <property type="entry name" value="Winged helix' DNA-binding domain"/>
    <property type="match status" value="2"/>
</dbReference>
<keyword evidence="2" id="KW-0132">Cell division</keyword>
<feature type="region of interest" description="Disordered" evidence="5">
    <location>
        <begin position="203"/>
        <end position="296"/>
    </location>
</feature>